<dbReference type="Pfam" id="PF19054">
    <property type="entry name" value="DUF5753"/>
    <property type="match status" value="1"/>
</dbReference>
<evidence type="ECO:0000313" key="3">
    <source>
        <dbReference type="Proteomes" id="UP000294911"/>
    </source>
</evidence>
<dbReference type="InterPro" id="IPR043917">
    <property type="entry name" value="DUF5753"/>
</dbReference>
<proteinExistence type="predicted"/>
<comment type="caution">
    <text evidence="2">The sequence shown here is derived from an EMBL/GenBank/DDBJ whole genome shotgun (WGS) entry which is preliminary data.</text>
</comment>
<dbReference type="Pfam" id="PF13560">
    <property type="entry name" value="HTH_31"/>
    <property type="match status" value="1"/>
</dbReference>
<sequence length="293" mass="32829">MPMATMRTARKLLLGREIAHMIDSAGVSQAEAAAIIETSQSRIAGLISGAGTITVGDLERLARRLGFDDEGYQEELRELRRDNHKRGFWSTGHNRAYSEDLRLLVDLEKHVDQIRLAEVEVVPGLLQIEPYARAIHEDAPPVDGGVTVDDRVAARLARQEILDKSNPPSVHFVLSESCLRRMWGDEGVMQAQIEHLITLSNRKKVMIQVLPFRTQPGRRSPVGNRFTLVKAPSPGAAGPLELVYTEAEGEIRYLDDRKALAAYESAWARLTNAALRFDESREFLAKVLDEWKQ</sequence>
<dbReference type="AlphaFoldDB" id="A0A4R2Q5G3"/>
<dbReference type="PROSITE" id="PS50943">
    <property type="entry name" value="HTH_CROC1"/>
    <property type="match status" value="1"/>
</dbReference>
<keyword evidence="3" id="KW-1185">Reference proteome</keyword>
<dbReference type="CDD" id="cd00093">
    <property type="entry name" value="HTH_XRE"/>
    <property type="match status" value="1"/>
</dbReference>
<gene>
    <name evidence="2" type="ORF">EV191_12044</name>
</gene>
<name>A0A4R2Q5G3_9PSEU</name>
<dbReference type="GO" id="GO:0003677">
    <property type="term" value="F:DNA binding"/>
    <property type="evidence" value="ECO:0007669"/>
    <property type="project" value="InterPro"/>
</dbReference>
<organism evidence="2 3">
    <name type="scientific">Tamaricihabitans halophyticus</name>
    <dbReference type="NCBI Taxonomy" id="1262583"/>
    <lineage>
        <taxon>Bacteria</taxon>
        <taxon>Bacillati</taxon>
        <taxon>Actinomycetota</taxon>
        <taxon>Actinomycetes</taxon>
        <taxon>Pseudonocardiales</taxon>
        <taxon>Pseudonocardiaceae</taxon>
        <taxon>Tamaricihabitans</taxon>
    </lineage>
</organism>
<dbReference type="Proteomes" id="UP000294911">
    <property type="component" value="Unassembled WGS sequence"/>
</dbReference>
<protein>
    <submittedName>
        <fullName evidence="2">Helix-turn-helix protein</fullName>
    </submittedName>
</protein>
<feature type="domain" description="HTH cro/C1-type" evidence="1">
    <location>
        <begin position="18"/>
        <end position="73"/>
    </location>
</feature>
<dbReference type="InterPro" id="IPR001387">
    <property type="entry name" value="Cro/C1-type_HTH"/>
</dbReference>
<accession>A0A4R2Q5G3</accession>
<evidence type="ECO:0000259" key="1">
    <source>
        <dbReference type="PROSITE" id="PS50943"/>
    </source>
</evidence>
<dbReference type="EMBL" id="SLXQ01000020">
    <property type="protein sequence ID" value="TCP43890.1"/>
    <property type="molecule type" value="Genomic_DNA"/>
</dbReference>
<dbReference type="SUPFAM" id="SSF47413">
    <property type="entry name" value="lambda repressor-like DNA-binding domains"/>
    <property type="match status" value="1"/>
</dbReference>
<dbReference type="SMART" id="SM00530">
    <property type="entry name" value="HTH_XRE"/>
    <property type="match status" value="1"/>
</dbReference>
<reference evidence="2 3" key="1">
    <citation type="submission" date="2019-03" db="EMBL/GenBank/DDBJ databases">
        <title>Genomic Encyclopedia of Type Strains, Phase IV (KMG-IV): sequencing the most valuable type-strain genomes for metagenomic binning, comparative biology and taxonomic classification.</title>
        <authorList>
            <person name="Goeker M."/>
        </authorList>
    </citation>
    <scope>NUCLEOTIDE SEQUENCE [LARGE SCALE GENOMIC DNA]</scope>
    <source>
        <strain evidence="2 3">DSM 45765</strain>
    </source>
</reference>
<evidence type="ECO:0000313" key="2">
    <source>
        <dbReference type="EMBL" id="TCP43890.1"/>
    </source>
</evidence>
<dbReference type="RefSeq" id="WP_243659261.1">
    <property type="nucleotide sequence ID" value="NZ_SLXQ01000020.1"/>
</dbReference>
<dbReference type="Gene3D" id="1.10.260.40">
    <property type="entry name" value="lambda repressor-like DNA-binding domains"/>
    <property type="match status" value="1"/>
</dbReference>
<dbReference type="InterPro" id="IPR010982">
    <property type="entry name" value="Lambda_DNA-bd_dom_sf"/>
</dbReference>